<reference evidence="1 2" key="1">
    <citation type="submission" date="2024-05" db="EMBL/GenBank/DDBJ databases">
        <title>Genome sequence of Ponticoccus litoralis KCCM 90028.</title>
        <authorList>
            <person name="Kim J.M."/>
            <person name="Lee J.K."/>
            <person name="Choi B.J."/>
            <person name="Bayburt H."/>
            <person name="Baek J.H."/>
            <person name="Jeon C.O."/>
        </authorList>
    </citation>
    <scope>NUCLEOTIDE SEQUENCE [LARGE SCALE GENOMIC DNA]</scope>
    <source>
        <strain evidence="1 2">KCCM 90028</strain>
    </source>
</reference>
<dbReference type="EMBL" id="JBDNCH010000002">
    <property type="protein sequence ID" value="MEN9061962.1"/>
    <property type="molecule type" value="Genomic_DNA"/>
</dbReference>
<evidence type="ECO:0000313" key="2">
    <source>
        <dbReference type="Proteomes" id="UP001428774"/>
    </source>
</evidence>
<keyword evidence="2" id="KW-1185">Reference proteome</keyword>
<sequence length="113" mass="11410">MIRPLVLVLTLLSLTVTGVGGAWARGQAPAVGTVELCLGLSAVTVSVDASGQPVAPPHLCGEKALSLILALAAPTPKGLWRPLETVVHVAPAEQRAAGFGPRASRARGPPPAL</sequence>
<accession>A0AAW9SNF9</accession>
<name>A0AAW9SNF9_9RHOB</name>
<evidence type="ECO:0008006" key="3">
    <source>
        <dbReference type="Google" id="ProtNLM"/>
    </source>
</evidence>
<dbReference type="AlphaFoldDB" id="A0AAW9SNF9"/>
<comment type="caution">
    <text evidence="1">The sequence shown here is derived from an EMBL/GenBank/DDBJ whole genome shotgun (WGS) entry which is preliminary data.</text>
</comment>
<dbReference type="Proteomes" id="UP001428774">
    <property type="component" value="Unassembled WGS sequence"/>
</dbReference>
<protein>
    <recommendedName>
        <fullName evidence="3">TonB C-terminal domain-containing protein</fullName>
    </recommendedName>
</protein>
<dbReference type="RefSeq" id="WP_347166984.1">
    <property type="nucleotide sequence ID" value="NZ_JBDNCH010000002.1"/>
</dbReference>
<evidence type="ECO:0000313" key="1">
    <source>
        <dbReference type="EMBL" id="MEN9061962.1"/>
    </source>
</evidence>
<gene>
    <name evidence="1" type="ORF">ABFB10_14055</name>
</gene>
<organism evidence="1 2">
    <name type="scientific">Ponticoccus litoralis</name>
    <dbReference type="NCBI Taxonomy" id="422297"/>
    <lineage>
        <taxon>Bacteria</taxon>
        <taxon>Pseudomonadati</taxon>
        <taxon>Pseudomonadota</taxon>
        <taxon>Alphaproteobacteria</taxon>
        <taxon>Rhodobacterales</taxon>
        <taxon>Roseobacteraceae</taxon>
        <taxon>Ponticoccus</taxon>
    </lineage>
</organism>
<proteinExistence type="predicted"/>